<dbReference type="InterPro" id="IPR029058">
    <property type="entry name" value="AB_hydrolase_fold"/>
</dbReference>
<protein>
    <submittedName>
        <fullName evidence="2">Alpha/beta hydrolase family protein</fullName>
        <ecNumber evidence="2">3.4.-.-</ecNumber>
    </submittedName>
</protein>
<evidence type="ECO:0000259" key="1">
    <source>
        <dbReference type="Pfam" id="PF12697"/>
    </source>
</evidence>
<name>A0ABW0NNW9_9MICO</name>
<reference evidence="3" key="1">
    <citation type="journal article" date="2019" name="Int. J. Syst. Evol. Microbiol.">
        <title>The Global Catalogue of Microorganisms (GCM) 10K type strain sequencing project: providing services to taxonomists for standard genome sequencing and annotation.</title>
        <authorList>
            <consortium name="The Broad Institute Genomics Platform"/>
            <consortium name="The Broad Institute Genome Sequencing Center for Infectious Disease"/>
            <person name="Wu L."/>
            <person name="Ma J."/>
        </authorList>
    </citation>
    <scope>NUCLEOTIDE SEQUENCE [LARGE SCALE GENOMIC DNA]</scope>
    <source>
        <strain evidence="3">CGMCC 4.6997</strain>
    </source>
</reference>
<gene>
    <name evidence="2" type="ORF">ACFPJ4_05685</name>
</gene>
<dbReference type="RefSeq" id="WP_386739319.1">
    <property type="nucleotide sequence ID" value="NZ_JBHSMG010000001.1"/>
</dbReference>
<dbReference type="SUPFAM" id="SSF53474">
    <property type="entry name" value="alpha/beta-Hydrolases"/>
    <property type="match status" value="1"/>
</dbReference>
<comment type="caution">
    <text evidence="2">The sequence shown here is derived from an EMBL/GenBank/DDBJ whole genome shotgun (WGS) entry which is preliminary data.</text>
</comment>
<organism evidence="2 3">
    <name type="scientific">Lysinimonas soli</name>
    <dbReference type="NCBI Taxonomy" id="1074233"/>
    <lineage>
        <taxon>Bacteria</taxon>
        <taxon>Bacillati</taxon>
        <taxon>Actinomycetota</taxon>
        <taxon>Actinomycetes</taxon>
        <taxon>Micrococcales</taxon>
        <taxon>Microbacteriaceae</taxon>
        <taxon>Lysinimonas</taxon>
    </lineage>
</organism>
<keyword evidence="2" id="KW-0378">Hydrolase</keyword>
<dbReference type="Proteomes" id="UP001596039">
    <property type="component" value="Unassembled WGS sequence"/>
</dbReference>
<dbReference type="Gene3D" id="3.40.50.1820">
    <property type="entry name" value="alpha/beta hydrolase"/>
    <property type="match status" value="1"/>
</dbReference>
<feature type="domain" description="AB hydrolase-1" evidence="1">
    <location>
        <begin position="177"/>
        <end position="367"/>
    </location>
</feature>
<accession>A0ABW0NNW9</accession>
<dbReference type="EC" id="3.4.-.-" evidence="2"/>
<keyword evidence="3" id="KW-1185">Reference proteome</keyword>
<dbReference type="InterPro" id="IPR000073">
    <property type="entry name" value="AB_hydrolase_1"/>
</dbReference>
<evidence type="ECO:0000313" key="2">
    <source>
        <dbReference type="EMBL" id="MFC5501730.1"/>
    </source>
</evidence>
<dbReference type="EMBL" id="JBHSMG010000001">
    <property type="protein sequence ID" value="MFC5501730.1"/>
    <property type="molecule type" value="Genomic_DNA"/>
</dbReference>
<sequence>MSRTGRILAASTLGVLALGGVALAAAGVVSVIVARTVIIPPSRRKDDVEIVTFDPGASTIVLSSTPDSRLPGEYSFWFAADTGHARVGDIITMDVSSVTRSIEPADFGDLGEAKRGRFNGWFYLTPDDLGVPFQDISIGTPLGDAPAWLIPAADPDTTRWMIGVHGRAVRRPEALRGVIPFRAEGFTSLIVSYRNDGEAPRSADYRYALGDREWLDVEAAMRYALAHGAREIVLMGWSMGGATVLQALTRSVFAEQVVGVVLESPVVDWIATLDFQVELRKLPSAIRYGVLALLKNRWAGILTGLAEPLDLDRLDFVTRARELDRPILVLHSDDDGFVPSTASRALALARPDIVSYEAFDVARHTKLWNYDRERWEGAIRRWIMSLADGAAPAGDEVTPIG</sequence>
<proteinExistence type="predicted"/>
<evidence type="ECO:0000313" key="3">
    <source>
        <dbReference type="Proteomes" id="UP001596039"/>
    </source>
</evidence>
<dbReference type="Pfam" id="PF12697">
    <property type="entry name" value="Abhydrolase_6"/>
    <property type="match status" value="1"/>
</dbReference>
<dbReference type="GO" id="GO:0016787">
    <property type="term" value="F:hydrolase activity"/>
    <property type="evidence" value="ECO:0007669"/>
    <property type="project" value="UniProtKB-KW"/>
</dbReference>